<organism evidence="2 3">
    <name type="scientific">Brassica carinata</name>
    <name type="common">Ethiopian mustard</name>
    <name type="synonym">Abyssinian cabbage</name>
    <dbReference type="NCBI Taxonomy" id="52824"/>
    <lineage>
        <taxon>Eukaryota</taxon>
        <taxon>Viridiplantae</taxon>
        <taxon>Streptophyta</taxon>
        <taxon>Embryophyta</taxon>
        <taxon>Tracheophyta</taxon>
        <taxon>Spermatophyta</taxon>
        <taxon>Magnoliopsida</taxon>
        <taxon>eudicotyledons</taxon>
        <taxon>Gunneridae</taxon>
        <taxon>Pentapetalae</taxon>
        <taxon>rosids</taxon>
        <taxon>malvids</taxon>
        <taxon>Brassicales</taxon>
        <taxon>Brassicaceae</taxon>
        <taxon>Brassiceae</taxon>
        <taxon>Brassica</taxon>
    </lineage>
</organism>
<proteinExistence type="predicted"/>
<dbReference type="OrthoDB" id="1134110at2759"/>
<keyword evidence="3" id="KW-1185">Reference proteome</keyword>
<evidence type="ECO:0000313" key="3">
    <source>
        <dbReference type="Proteomes" id="UP000886595"/>
    </source>
</evidence>
<comment type="caution">
    <text evidence="2">The sequence shown here is derived from an EMBL/GenBank/DDBJ whole genome shotgun (WGS) entry which is preliminary data.</text>
</comment>
<gene>
    <name evidence="2" type="ORF">Bca52824_035321</name>
</gene>
<reference evidence="2 3" key="1">
    <citation type="submission" date="2020-02" db="EMBL/GenBank/DDBJ databases">
        <authorList>
            <person name="Ma Q."/>
            <person name="Huang Y."/>
            <person name="Song X."/>
            <person name="Pei D."/>
        </authorList>
    </citation>
    <scope>NUCLEOTIDE SEQUENCE [LARGE SCALE GENOMIC DNA]</scope>
    <source>
        <strain evidence="2">Sxm20200214</strain>
        <tissue evidence="2">Leaf</tissue>
    </source>
</reference>
<dbReference type="AlphaFoldDB" id="A0A8X7S1R3"/>
<feature type="compositionally biased region" description="Polar residues" evidence="1">
    <location>
        <begin position="77"/>
        <end position="88"/>
    </location>
</feature>
<protein>
    <submittedName>
        <fullName evidence="2">Uncharacterized protein</fullName>
    </submittedName>
</protein>
<feature type="region of interest" description="Disordered" evidence="1">
    <location>
        <begin position="24"/>
        <end position="94"/>
    </location>
</feature>
<sequence>MMEDNFRSMNCRLSLVEKESKELKARVSKLEKRHRVTSDEDLHNETDTEAMDRTASKGGEADPDQPAGTFDNEDDPQTWTVVSPPNLTKRTDKSQWMRQFPKEVKPILIKQIDLLKMR</sequence>
<evidence type="ECO:0000256" key="1">
    <source>
        <dbReference type="SAM" id="MobiDB-lite"/>
    </source>
</evidence>
<dbReference type="Proteomes" id="UP000886595">
    <property type="component" value="Unassembled WGS sequence"/>
</dbReference>
<dbReference type="EMBL" id="JAAMPC010000008">
    <property type="protein sequence ID" value="KAG2298849.1"/>
    <property type="molecule type" value="Genomic_DNA"/>
</dbReference>
<evidence type="ECO:0000313" key="2">
    <source>
        <dbReference type="EMBL" id="KAG2298849.1"/>
    </source>
</evidence>
<accession>A0A8X7S1R3</accession>
<name>A0A8X7S1R3_BRACI</name>
<feature type="compositionally biased region" description="Basic and acidic residues" evidence="1">
    <location>
        <begin position="24"/>
        <end position="55"/>
    </location>
</feature>